<dbReference type="GO" id="GO:0000309">
    <property type="term" value="F:nicotinamide-nucleotide adenylyltransferase activity"/>
    <property type="evidence" value="ECO:0007669"/>
    <property type="project" value="TreeGrafter"/>
</dbReference>
<proteinExistence type="predicted"/>
<sequence length="307" mass="33440">MAGRIASIRALLPEFESALHAFTSSSSAFRIVRTINPAATSSQPPKTLYILDSSFNPPSAAHLALATSAVTRPIIKDPNPHRLLLLFSTHNADKAPSPASFEHRLAMMALFAEDLSADLSKTSSAFLSRKDVAIDIGLTKKPYYTDKSTAITTAEPNPYPSNPVHVHLIGYDTVTRFLAAKYYPDHSPPLSALAPYFDAGHKILVTLRPSDPNDASSREFGTTDQQVEFIEGLGKGSLGDEGFKPEWASQVDYLIAQEGIGVSSTRIRNAAKEHDWEELQNLCTPGVAAWVKEQSLYERNAADAKMV</sequence>
<evidence type="ECO:0000313" key="1">
    <source>
        <dbReference type="EMBL" id="KAF4313876.1"/>
    </source>
</evidence>
<dbReference type="PANTHER" id="PTHR31285">
    <property type="entry name" value="NICOTINAMIDE MONONUCLEOTIDE ADENYLYLTRANSFERASE"/>
    <property type="match status" value="1"/>
</dbReference>
<dbReference type="OrthoDB" id="5591297at2759"/>
<dbReference type="Gene3D" id="3.40.50.620">
    <property type="entry name" value="HUPs"/>
    <property type="match status" value="1"/>
</dbReference>
<name>A0A8H4J6Z1_9PEZI</name>
<dbReference type="EMBL" id="WWBZ02000001">
    <property type="protein sequence ID" value="KAF4313876.1"/>
    <property type="molecule type" value="Genomic_DNA"/>
</dbReference>
<organism evidence="1 2">
    <name type="scientific">Botryosphaeria dothidea</name>
    <dbReference type="NCBI Taxonomy" id="55169"/>
    <lineage>
        <taxon>Eukaryota</taxon>
        <taxon>Fungi</taxon>
        <taxon>Dikarya</taxon>
        <taxon>Ascomycota</taxon>
        <taxon>Pezizomycotina</taxon>
        <taxon>Dothideomycetes</taxon>
        <taxon>Dothideomycetes incertae sedis</taxon>
        <taxon>Botryosphaeriales</taxon>
        <taxon>Botryosphaeriaceae</taxon>
        <taxon>Botryosphaeria</taxon>
    </lineage>
</organism>
<dbReference type="PANTHER" id="PTHR31285:SF0">
    <property type="entry name" value="NICOTINAMIDE MONONUCLEOTIDE ADENYLYLTRANSFERASE"/>
    <property type="match status" value="1"/>
</dbReference>
<comment type="caution">
    <text evidence="1">The sequence shown here is derived from an EMBL/GenBank/DDBJ whole genome shotgun (WGS) entry which is preliminary data.</text>
</comment>
<dbReference type="GO" id="GO:0016887">
    <property type="term" value="F:ATP hydrolysis activity"/>
    <property type="evidence" value="ECO:0007669"/>
    <property type="project" value="TreeGrafter"/>
</dbReference>
<dbReference type="InterPro" id="IPR014729">
    <property type="entry name" value="Rossmann-like_a/b/a_fold"/>
</dbReference>
<protein>
    <recommendedName>
        <fullName evidence="3">Nicotinamide-nucleotide adenylyltransferase</fullName>
    </recommendedName>
</protein>
<dbReference type="AlphaFoldDB" id="A0A8H4J6Z1"/>
<accession>A0A8H4J6Z1</accession>
<dbReference type="GO" id="GO:0005737">
    <property type="term" value="C:cytoplasm"/>
    <property type="evidence" value="ECO:0007669"/>
    <property type="project" value="TreeGrafter"/>
</dbReference>
<evidence type="ECO:0000313" key="2">
    <source>
        <dbReference type="Proteomes" id="UP000572817"/>
    </source>
</evidence>
<keyword evidence="2" id="KW-1185">Reference proteome</keyword>
<reference evidence="1" key="1">
    <citation type="submission" date="2020-04" db="EMBL/GenBank/DDBJ databases">
        <title>Genome Assembly and Annotation of Botryosphaeria dothidea sdau 11-99, a Latent Pathogen of Apple Fruit Ring Rot in China.</title>
        <authorList>
            <person name="Yu C."/>
            <person name="Diao Y."/>
            <person name="Lu Q."/>
            <person name="Zhao J."/>
            <person name="Cui S."/>
            <person name="Peng C."/>
            <person name="He B."/>
            <person name="Liu H."/>
        </authorList>
    </citation>
    <scope>NUCLEOTIDE SEQUENCE [LARGE SCALE GENOMIC DNA]</scope>
    <source>
        <strain evidence="1">Sdau11-99</strain>
    </source>
</reference>
<dbReference type="GO" id="GO:0005634">
    <property type="term" value="C:nucleus"/>
    <property type="evidence" value="ECO:0007669"/>
    <property type="project" value="TreeGrafter"/>
</dbReference>
<dbReference type="SUPFAM" id="SSF52374">
    <property type="entry name" value="Nucleotidylyl transferase"/>
    <property type="match status" value="1"/>
</dbReference>
<dbReference type="Proteomes" id="UP000572817">
    <property type="component" value="Unassembled WGS sequence"/>
</dbReference>
<evidence type="ECO:0008006" key="3">
    <source>
        <dbReference type="Google" id="ProtNLM"/>
    </source>
</evidence>
<gene>
    <name evidence="1" type="ORF">GTA08_BOTSDO00879</name>
</gene>